<proteinExistence type="predicted"/>
<dbReference type="InterPro" id="IPR055247">
    <property type="entry name" value="InsJ-like_HTH"/>
</dbReference>
<dbReference type="CDD" id="cd00090">
    <property type="entry name" value="HTH_ARSR"/>
    <property type="match status" value="1"/>
</dbReference>
<dbReference type="Gene3D" id="1.10.10.10">
    <property type="entry name" value="Winged helix-like DNA-binding domain superfamily/Winged helix DNA-binding domain"/>
    <property type="match status" value="1"/>
</dbReference>
<reference evidence="3" key="1">
    <citation type="journal article" date="2021" name="Sci. Adv.">
        <title>The American lobster genome reveals insights on longevity, neural, and immune adaptations.</title>
        <authorList>
            <person name="Polinski J.M."/>
            <person name="Zimin A.V."/>
            <person name="Clark K.F."/>
            <person name="Kohn A.B."/>
            <person name="Sadowski N."/>
            <person name="Timp W."/>
            <person name="Ptitsyn A."/>
            <person name="Khanna P."/>
            <person name="Romanova D.Y."/>
            <person name="Williams P."/>
            <person name="Greenwood S.J."/>
            <person name="Moroz L.L."/>
            <person name="Walt D.R."/>
            <person name="Bodnar A.G."/>
        </authorList>
    </citation>
    <scope>NUCLEOTIDE SEQUENCE</scope>
    <source>
        <strain evidence="3">GMGI-L3</strain>
    </source>
</reference>
<comment type="caution">
    <text evidence="3">The sequence shown here is derived from an EMBL/GenBank/DDBJ whole genome shotgun (WGS) entry which is preliminary data.</text>
</comment>
<dbReference type="InterPro" id="IPR036388">
    <property type="entry name" value="WH-like_DNA-bd_sf"/>
</dbReference>
<dbReference type="Proteomes" id="UP000747542">
    <property type="component" value="Unassembled WGS sequence"/>
</dbReference>
<organism evidence="3 4">
    <name type="scientific">Homarus americanus</name>
    <name type="common">American lobster</name>
    <dbReference type="NCBI Taxonomy" id="6706"/>
    <lineage>
        <taxon>Eukaryota</taxon>
        <taxon>Metazoa</taxon>
        <taxon>Ecdysozoa</taxon>
        <taxon>Arthropoda</taxon>
        <taxon>Crustacea</taxon>
        <taxon>Multicrustacea</taxon>
        <taxon>Malacostraca</taxon>
        <taxon>Eumalacostraca</taxon>
        <taxon>Eucarida</taxon>
        <taxon>Decapoda</taxon>
        <taxon>Pleocyemata</taxon>
        <taxon>Astacidea</taxon>
        <taxon>Nephropoidea</taxon>
        <taxon>Nephropidae</taxon>
        <taxon>Homarus</taxon>
    </lineage>
</organism>
<evidence type="ECO:0000313" key="3">
    <source>
        <dbReference type="EMBL" id="KAG7162330.1"/>
    </source>
</evidence>
<comment type="subcellular location">
    <subcellularLocation>
        <location evidence="1">Nucleus</location>
    </subcellularLocation>
</comment>
<dbReference type="SUPFAM" id="SSF46689">
    <property type="entry name" value="Homeodomain-like"/>
    <property type="match status" value="1"/>
</dbReference>
<dbReference type="AlphaFoldDB" id="A0A8J5JQM9"/>
<evidence type="ECO:0000259" key="2">
    <source>
        <dbReference type="Pfam" id="PF13518"/>
    </source>
</evidence>
<evidence type="ECO:0000256" key="1">
    <source>
        <dbReference type="ARBA" id="ARBA00004123"/>
    </source>
</evidence>
<sequence>MDILAGGRRLRPPNTRANRLEVIANRSLIVGYYQGATSISEISRLMGISKSTVRRWIKRFEGEGHVETRPRSGRPRVTSPADDARLLHAVRQTPRTTAVTCL</sequence>
<dbReference type="GO" id="GO:0005634">
    <property type="term" value="C:nucleus"/>
    <property type="evidence" value="ECO:0007669"/>
    <property type="project" value="UniProtKB-SubCell"/>
</dbReference>
<protein>
    <submittedName>
        <fullName evidence="3">Putative winged helix-turn-helix domain containing protein 14</fullName>
    </submittedName>
</protein>
<keyword evidence="4" id="KW-1185">Reference proteome</keyword>
<gene>
    <name evidence="3" type="ORF">Hamer_G007846</name>
</gene>
<name>A0A8J5JQM9_HOMAM</name>
<dbReference type="InterPro" id="IPR009057">
    <property type="entry name" value="Homeodomain-like_sf"/>
</dbReference>
<accession>A0A8J5JQM9</accession>
<dbReference type="EMBL" id="JAHLQT010027705">
    <property type="protein sequence ID" value="KAG7162330.1"/>
    <property type="molecule type" value="Genomic_DNA"/>
</dbReference>
<dbReference type="Pfam" id="PF13518">
    <property type="entry name" value="HTH_28"/>
    <property type="match status" value="1"/>
</dbReference>
<dbReference type="InterPro" id="IPR011991">
    <property type="entry name" value="ArsR-like_HTH"/>
</dbReference>
<evidence type="ECO:0000313" key="4">
    <source>
        <dbReference type="Proteomes" id="UP000747542"/>
    </source>
</evidence>
<feature type="domain" description="Insertion element IS150 protein InsJ-like helix-turn-helix" evidence="2">
    <location>
        <begin position="29"/>
        <end position="76"/>
    </location>
</feature>